<keyword evidence="2" id="KW-1185">Reference proteome</keyword>
<accession>M0G4P7</accession>
<evidence type="ECO:0000313" key="2">
    <source>
        <dbReference type="Proteomes" id="UP000011559"/>
    </source>
</evidence>
<proteinExistence type="predicted"/>
<dbReference type="InterPro" id="IPR058378">
    <property type="entry name" value="DUF8065"/>
</dbReference>
<dbReference type="AlphaFoldDB" id="M0G4P7"/>
<comment type="caution">
    <text evidence="1">The sequence shown here is derived from an EMBL/GenBank/DDBJ whole genome shotgun (WGS) entry which is preliminary data.</text>
</comment>
<name>M0G4P7_HALPT</name>
<dbReference type="Pfam" id="PF26261">
    <property type="entry name" value="DUF8065"/>
    <property type="match status" value="1"/>
</dbReference>
<evidence type="ECO:0000313" key="1">
    <source>
        <dbReference type="EMBL" id="ELZ65789.1"/>
    </source>
</evidence>
<protein>
    <submittedName>
        <fullName evidence="1">Uncharacterized protein</fullName>
    </submittedName>
</protein>
<sequence>MLSNKDRVELHQQYLDGELDEGVAKVLIGDLLEDIEREREAVEKAEALGTDGVFQNKDARSKFD</sequence>
<dbReference type="PATRIC" id="fig|1227461.3.peg.3070"/>
<reference evidence="1 2" key="1">
    <citation type="journal article" date="2014" name="PLoS Genet.">
        <title>Phylogenetically driven sequencing of extremely halophilic archaea reveals strategies for static and dynamic osmo-response.</title>
        <authorList>
            <person name="Becker E.A."/>
            <person name="Seitzer P.M."/>
            <person name="Tritt A."/>
            <person name="Larsen D."/>
            <person name="Krusor M."/>
            <person name="Yao A.I."/>
            <person name="Wu D."/>
            <person name="Madern D."/>
            <person name="Eisen J.A."/>
            <person name="Darling A.E."/>
            <person name="Facciotti M.T."/>
        </authorList>
    </citation>
    <scope>NUCLEOTIDE SEQUENCE [LARGE SCALE GENOMIC DNA]</scope>
    <source>
        <strain evidence="2">DSM 18310 / JCM 13924 / TL6</strain>
    </source>
</reference>
<dbReference type="RefSeq" id="WP_008096048.1">
    <property type="nucleotide sequence ID" value="NZ_AOLG01000052.1"/>
</dbReference>
<organism evidence="1 2">
    <name type="scientific">Haloferax prahovense (strain DSM 18310 / JCM 13924 / TL6)</name>
    <dbReference type="NCBI Taxonomy" id="1227461"/>
    <lineage>
        <taxon>Archaea</taxon>
        <taxon>Methanobacteriati</taxon>
        <taxon>Methanobacteriota</taxon>
        <taxon>Stenosarchaea group</taxon>
        <taxon>Halobacteria</taxon>
        <taxon>Halobacteriales</taxon>
        <taxon>Haloferacaceae</taxon>
        <taxon>Haloferax</taxon>
    </lineage>
</organism>
<dbReference type="Proteomes" id="UP000011559">
    <property type="component" value="Unassembled WGS sequence"/>
</dbReference>
<dbReference type="EMBL" id="AOLG01000052">
    <property type="protein sequence ID" value="ELZ65789.1"/>
    <property type="molecule type" value="Genomic_DNA"/>
</dbReference>
<gene>
    <name evidence="1" type="ORF">C457_15712</name>
</gene>